<dbReference type="EMBL" id="JACJQY010000012">
    <property type="protein sequence ID" value="MBD2317112.1"/>
    <property type="molecule type" value="Genomic_DNA"/>
</dbReference>
<comment type="caution">
    <text evidence="1">The sequence shown here is derived from an EMBL/GenBank/DDBJ whole genome shotgun (WGS) entry which is preliminary data.</text>
</comment>
<proteinExistence type="predicted"/>
<evidence type="ECO:0000313" key="1">
    <source>
        <dbReference type="EMBL" id="MBD2317112.1"/>
    </source>
</evidence>
<dbReference type="Proteomes" id="UP000618445">
    <property type="component" value="Unassembled WGS sequence"/>
</dbReference>
<organism evidence="1 2">
    <name type="scientific">Phormidium tenue FACHB-1050</name>
    <dbReference type="NCBI Taxonomy" id="2692857"/>
    <lineage>
        <taxon>Bacteria</taxon>
        <taxon>Bacillati</taxon>
        <taxon>Cyanobacteriota</taxon>
        <taxon>Cyanophyceae</taxon>
        <taxon>Oscillatoriophycideae</taxon>
        <taxon>Oscillatoriales</taxon>
        <taxon>Oscillatoriaceae</taxon>
        <taxon>Phormidium</taxon>
    </lineage>
</organism>
<accession>A0ABR8C8L0</accession>
<keyword evidence="2" id="KW-1185">Reference proteome</keyword>
<protein>
    <submittedName>
        <fullName evidence="1">Uncharacterized protein</fullName>
    </submittedName>
</protein>
<reference evidence="1 2" key="1">
    <citation type="journal article" date="2020" name="ISME J.">
        <title>Comparative genomics reveals insights into cyanobacterial evolution and habitat adaptation.</title>
        <authorList>
            <person name="Chen M.Y."/>
            <person name="Teng W.K."/>
            <person name="Zhao L."/>
            <person name="Hu C.X."/>
            <person name="Zhou Y.K."/>
            <person name="Han B.P."/>
            <person name="Song L.R."/>
            <person name="Shu W.S."/>
        </authorList>
    </citation>
    <scope>NUCLEOTIDE SEQUENCE [LARGE SCALE GENOMIC DNA]</scope>
    <source>
        <strain evidence="1 2">FACHB-1050</strain>
    </source>
</reference>
<sequence length="83" mass="10029">MSLNTREQLHQQIDSLLDQVIEQVAKFTQVLTAKQEMLEYSDWESGQWQEFSLAQFFSEDDEIEYFLEDTQEVYKHLFDKDMI</sequence>
<name>A0ABR8C8L0_9CYAN</name>
<evidence type="ECO:0000313" key="2">
    <source>
        <dbReference type="Proteomes" id="UP000618445"/>
    </source>
</evidence>
<dbReference type="RefSeq" id="WP_190577980.1">
    <property type="nucleotide sequence ID" value="NZ_CAWPQU010000004.1"/>
</dbReference>
<gene>
    <name evidence="1" type="ORF">H6G05_09675</name>
</gene>